<feature type="compositionally biased region" description="Basic and acidic residues" evidence="1">
    <location>
        <begin position="105"/>
        <end position="120"/>
    </location>
</feature>
<keyword evidence="3" id="KW-1185">Reference proteome</keyword>
<evidence type="ECO:0000256" key="1">
    <source>
        <dbReference type="SAM" id="MobiDB-lite"/>
    </source>
</evidence>
<evidence type="ECO:0000313" key="2">
    <source>
        <dbReference type="EMBL" id="VDH90166.1"/>
    </source>
</evidence>
<proteinExistence type="predicted"/>
<gene>
    <name evidence="2" type="ORF">MGAL_10B038413</name>
</gene>
<feature type="region of interest" description="Disordered" evidence="1">
    <location>
        <begin position="105"/>
        <end position="164"/>
    </location>
</feature>
<dbReference type="EMBL" id="UYJE01000096">
    <property type="protein sequence ID" value="VDH90166.1"/>
    <property type="molecule type" value="Genomic_DNA"/>
</dbReference>
<accession>A0A8B6BH14</accession>
<comment type="caution">
    <text evidence="2">The sequence shown here is derived from an EMBL/GenBank/DDBJ whole genome shotgun (WGS) entry which is preliminary data.</text>
</comment>
<feature type="compositionally biased region" description="Polar residues" evidence="1">
    <location>
        <begin position="152"/>
        <end position="164"/>
    </location>
</feature>
<dbReference type="Proteomes" id="UP000596742">
    <property type="component" value="Unassembled WGS sequence"/>
</dbReference>
<protein>
    <recommendedName>
        <fullName evidence="4">Endonuclease/exonuclease/phosphatase domain-containing protein</fullName>
    </recommendedName>
</protein>
<sequence>MYITSKTAQVIKEMQQYRLDILGVSECRWTGSGKTRTNTTIKLKLRKAPIENQNSKRLDTARLKSPNVKKAFCLELKNRFSVLDNSDDGEDSVQEKWDNIKDIYKNGRKDSWPQDKKNKDWLTSGTWQKNEERKTIKLKSVNAKSKRLQDQLHASNIQSKRQRG</sequence>
<dbReference type="AlphaFoldDB" id="A0A8B6BH14"/>
<organism evidence="2 3">
    <name type="scientific">Mytilus galloprovincialis</name>
    <name type="common">Mediterranean mussel</name>
    <dbReference type="NCBI Taxonomy" id="29158"/>
    <lineage>
        <taxon>Eukaryota</taxon>
        <taxon>Metazoa</taxon>
        <taxon>Spiralia</taxon>
        <taxon>Lophotrochozoa</taxon>
        <taxon>Mollusca</taxon>
        <taxon>Bivalvia</taxon>
        <taxon>Autobranchia</taxon>
        <taxon>Pteriomorphia</taxon>
        <taxon>Mytilida</taxon>
        <taxon>Mytiloidea</taxon>
        <taxon>Mytilidae</taxon>
        <taxon>Mytilinae</taxon>
        <taxon>Mytilus</taxon>
    </lineage>
</organism>
<evidence type="ECO:0008006" key="4">
    <source>
        <dbReference type="Google" id="ProtNLM"/>
    </source>
</evidence>
<reference evidence="2" key="1">
    <citation type="submission" date="2018-11" db="EMBL/GenBank/DDBJ databases">
        <authorList>
            <person name="Alioto T."/>
            <person name="Alioto T."/>
        </authorList>
    </citation>
    <scope>NUCLEOTIDE SEQUENCE</scope>
</reference>
<name>A0A8B6BH14_MYTGA</name>
<dbReference type="OrthoDB" id="6242193at2759"/>
<evidence type="ECO:0000313" key="3">
    <source>
        <dbReference type="Proteomes" id="UP000596742"/>
    </source>
</evidence>